<dbReference type="InterPro" id="IPR003781">
    <property type="entry name" value="CoA-bd"/>
</dbReference>
<evidence type="ECO:0000256" key="1">
    <source>
        <dbReference type="ARBA" id="ARBA00022598"/>
    </source>
</evidence>
<dbReference type="Gene3D" id="3.30.1490.20">
    <property type="entry name" value="ATP-grasp fold, A domain"/>
    <property type="match status" value="1"/>
</dbReference>
<evidence type="ECO:0000256" key="3">
    <source>
        <dbReference type="ARBA" id="ARBA00022840"/>
    </source>
</evidence>
<dbReference type="SUPFAM" id="SSF56059">
    <property type="entry name" value="Glutathione synthetase ATP-binding domain-like"/>
    <property type="match status" value="1"/>
</dbReference>
<reference evidence="7" key="1">
    <citation type="submission" date="2020-07" db="EMBL/GenBank/DDBJ databases">
        <title>novel species isolated from the respiratory tract of Marmot.</title>
        <authorList>
            <person name="Zhang G."/>
        </authorList>
    </citation>
    <scope>NUCLEOTIDE SEQUENCE [LARGE SCALE GENOMIC DNA]</scope>
    <source>
        <strain evidence="7">686</strain>
    </source>
</reference>
<evidence type="ECO:0000256" key="2">
    <source>
        <dbReference type="ARBA" id="ARBA00022741"/>
    </source>
</evidence>
<dbReference type="InterPro" id="IPR011761">
    <property type="entry name" value="ATP-grasp"/>
</dbReference>
<feature type="domain" description="ATP-grasp" evidence="5">
    <location>
        <begin position="493"/>
        <end position="706"/>
    </location>
</feature>
<sequence length="709" mass="73666">MTSDHRTTPATSDLSHAILSPSSIALVGASDDPAKTTGRPLKFLRASGYHGRIYPVNPRRDTVQGEQAWPSLTELPEVPEHVFIMTGSDAAVAAVEECGRLGVTVATVLASGFSESGPAGIERERRLIETARTCGVRLIGPSSLGVANPNNGLVLTANAAFAEKDLPGGSTFVASQSGSMIGALASRGMARGIGFAGLVSTGGECDLSVGELCAATLDDPAVTSYLLFLENLRGADKLREFARGAAERGKPVTVYKLGRSDAAAELAVSHTGALAGADDVAAEFFADNGIARVDTIDGLLECAPLAARLPIRPAGSPAPRVGVVTTTGGGAAMVVDQLGVRGIDVQRASDDTFAELARRGVEAAPARIVDVTLAGTKYEVMSQALEVLLGTGEFDLLIAVVGSSARFNPELALRALIDAKDAPTPLAAFVVPDAPDALTLLADEGIPAFRTPEACADVVAATFRRRLPHSATPVVTPPAESSPSRVLDEVEAYGFLDSLSIPHAPAVVLDVPDDAGQTTIGSLPFSYPVVAKVLDSRIAHKSDVGGVVLHIGDEQQLRDAVVRIAGSVAEHRPDVGVRRILVQPMVSGLGEVLVGYRVDPDAGPIVMLAAGGELAEIHRDRSLRTAPVSREAALEMTREVKALELFRGFRGREHGDVEAIVDTIVALSAIAERPGNGVFEAEINPLLINGVGHGVRAVDALVRIVEGQG</sequence>
<dbReference type="InterPro" id="IPR013815">
    <property type="entry name" value="ATP_grasp_subdomain_1"/>
</dbReference>
<dbReference type="SUPFAM" id="SSF52210">
    <property type="entry name" value="Succinyl-CoA synthetase domains"/>
    <property type="match status" value="2"/>
</dbReference>
<organism evidence="6 7">
    <name type="scientific">Gordonia jinghuaiqii</name>
    <dbReference type="NCBI Taxonomy" id="2758710"/>
    <lineage>
        <taxon>Bacteria</taxon>
        <taxon>Bacillati</taxon>
        <taxon>Actinomycetota</taxon>
        <taxon>Actinomycetes</taxon>
        <taxon>Mycobacteriales</taxon>
        <taxon>Gordoniaceae</taxon>
        <taxon>Gordonia</taxon>
    </lineage>
</organism>
<dbReference type="SMART" id="SM00881">
    <property type="entry name" value="CoA_binding"/>
    <property type="match status" value="1"/>
</dbReference>
<protein>
    <submittedName>
        <fullName evidence="6">Acetate--CoA ligase family protein</fullName>
    </submittedName>
</protein>
<dbReference type="InterPro" id="IPR032875">
    <property type="entry name" value="Succ_CoA_lig_flav_dom"/>
</dbReference>
<evidence type="ECO:0000313" key="7">
    <source>
        <dbReference type="Proteomes" id="UP000515663"/>
    </source>
</evidence>
<dbReference type="GO" id="GO:0005524">
    <property type="term" value="F:ATP binding"/>
    <property type="evidence" value="ECO:0007669"/>
    <property type="project" value="UniProtKB-UniRule"/>
</dbReference>
<dbReference type="PROSITE" id="PS50975">
    <property type="entry name" value="ATP_GRASP"/>
    <property type="match status" value="1"/>
</dbReference>
<gene>
    <name evidence="6" type="ORF">H1R19_07020</name>
</gene>
<dbReference type="RefSeq" id="WP_219851064.1">
    <property type="nucleotide sequence ID" value="NZ_CP059491.1"/>
</dbReference>
<dbReference type="Pfam" id="PF13380">
    <property type="entry name" value="CoA_binding_2"/>
    <property type="match status" value="1"/>
</dbReference>
<keyword evidence="1 6" id="KW-0436">Ligase</keyword>
<name>A0A7D7QZG1_9ACTN</name>
<dbReference type="InterPro" id="IPR036291">
    <property type="entry name" value="NAD(P)-bd_dom_sf"/>
</dbReference>
<dbReference type="InterPro" id="IPR016102">
    <property type="entry name" value="Succinyl-CoA_synth-like"/>
</dbReference>
<keyword evidence="3 4" id="KW-0067">ATP-binding</keyword>
<dbReference type="Pfam" id="PF13607">
    <property type="entry name" value="Succ_CoA_lig"/>
    <property type="match status" value="1"/>
</dbReference>
<dbReference type="GO" id="GO:0046872">
    <property type="term" value="F:metal ion binding"/>
    <property type="evidence" value="ECO:0007669"/>
    <property type="project" value="InterPro"/>
</dbReference>
<dbReference type="AlphaFoldDB" id="A0A7D7QZG1"/>
<evidence type="ECO:0000259" key="5">
    <source>
        <dbReference type="PROSITE" id="PS50975"/>
    </source>
</evidence>
<dbReference type="KEGG" id="gji:H1R19_07020"/>
<dbReference type="SUPFAM" id="SSF51735">
    <property type="entry name" value="NAD(P)-binding Rossmann-fold domains"/>
    <property type="match status" value="1"/>
</dbReference>
<dbReference type="EMBL" id="CP059491">
    <property type="protein sequence ID" value="QMT02869.1"/>
    <property type="molecule type" value="Genomic_DNA"/>
</dbReference>
<dbReference type="PANTHER" id="PTHR43334:SF1">
    <property type="entry name" value="3-HYDROXYPROPIONATE--COA LIGASE [ADP-FORMING]"/>
    <property type="match status" value="1"/>
</dbReference>
<dbReference type="InterPro" id="IPR051538">
    <property type="entry name" value="Acyl-CoA_Synth/Transferase"/>
</dbReference>
<evidence type="ECO:0000256" key="4">
    <source>
        <dbReference type="PROSITE-ProRule" id="PRU00409"/>
    </source>
</evidence>
<dbReference type="GO" id="GO:0016874">
    <property type="term" value="F:ligase activity"/>
    <property type="evidence" value="ECO:0007669"/>
    <property type="project" value="UniProtKB-KW"/>
</dbReference>
<dbReference type="Proteomes" id="UP000515663">
    <property type="component" value="Chromosome"/>
</dbReference>
<evidence type="ECO:0000313" key="6">
    <source>
        <dbReference type="EMBL" id="QMT02869.1"/>
    </source>
</evidence>
<keyword evidence="7" id="KW-1185">Reference proteome</keyword>
<dbReference type="Gene3D" id="3.40.50.261">
    <property type="entry name" value="Succinyl-CoA synthetase domains"/>
    <property type="match status" value="2"/>
</dbReference>
<accession>A0A7D7QZG1</accession>
<proteinExistence type="predicted"/>
<dbReference type="Gene3D" id="3.40.50.720">
    <property type="entry name" value="NAD(P)-binding Rossmann-like Domain"/>
    <property type="match status" value="1"/>
</dbReference>
<dbReference type="PANTHER" id="PTHR43334">
    <property type="entry name" value="ACETATE--COA LIGASE [ADP-FORMING]"/>
    <property type="match status" value="1"/>
</dbReference>
<dbReference type="Gene3D" id="3.30.470.20">
    <property type="entry name" value="ATP-grasp fold, B domain"/>
    <property type="match status" value="1"/>
</dbReference>
<keyword evidence="2 4" id="KW-0547">Nucleotide-binding</keyword>
<dbReference type="Pfam" id="PF13549">
    <property type="entry name" value="ATP-grasp_5"/>
    <property type="match status" value="1"/>
</dbReference>